<dbReference type="PANTHER" id="PTHR44943">
    <property type="entry name" value="CELLULOSE SYNTHASE OPERON PROTEIN C"/>
    <property type="match status" value="1"/>
</dbReference>
<dbReference type="Pfam" id="PF14559">
    <property type="entry name" value="TPR_19"/>
    <property type="match status" value="1"/>
</dbReference>
<dbReference type="Gene3D" id="1.25.40.10">
    <property type="entry name" value="Tetratricopeptide repeat domain"/>
    <property type="match status" value="1"/>
</dbReference>
<organism evidence="4">
    <name type="scientific">Thermodesulforhabdus norvegica</name>
    <dbReference type="NCBI Taxonomy" id="39841"/>
    <lineage>
        <taxon>Bacteria</taxon>
        <taxon>Pseudomonadati</taxon>
        <taxon>Thermodesulfobacteriota</taxon>
        <taxon>Syntrophobacteria</taxon>
        <taxon>Syntrophobacterales</taxon>
        <taxon>Thermodesulforhabdaceae</taxon>
        <taxon>Thermodesulforhabdus</taxon>
    </lineage>
</organism>
<evidence type="ECO:0000256" key="3">
    <source>
        <dbReference type="PROSITE-ProRule" id="PRU00339"/>
    </source>
</evidence>
<keyword evidence="2 3" id="KW-0802">TPR repeat</keyword>
<proteinExistence type="predicted"/>
<dbReference type="AlphaFoldDB" id="A0A7C0WUN1"/>
<reference evidence="4" key="1">
    <citation type="journal article" date="2020" name="mSystems">
        <title>Genome- and Community-Level Interaction Insights into Carbon Utilization and Element Cycling Functions of Hydrothermarchaeota in Hydrothermal Sediment.</title>
        <authorList>
            <person name="Zhou Z."/>
            <person name="Liu Y."/>
            <person name="Xu W."/>
            <person name="Pan J."/>
            <person name="Luo Z.H."/>
            <person name="Li M."/>
        </authorList>
    </citation>
    <scope>NUCLEOTIDE SEQUENCE [LARGE SCALE GENOMIC DNA]</scope>
    <source>
        <strain evidence="4">HyVt-19</strain>
    </source>
</reference>
<dbReference type="InterPro" id="IPR011990">
    <property type="entry name" value="TPR-like_helical_dom_sf"/>
</dbReference>
<evidence type="ECO:0000313" key="4">
    <source>
        <dbReference type="EMBL" id="HDL90072.1"/>
    </source>
</evidence>
<name>A0A7C0WUN1_9BACT</name>
<feature type="repeat" description="TPR" evidence="3">
    <location>
        <begin position="196"/>
        <end position="229"/>
    </location>
</feature>
<evidence type="ECO:0000256" key="2">
    <source>
        <dbReference type="ARBA" id="ARBA00022803"/>
    </source>
</evidence>
<dbReference type="EMBL" id="DQZW01000196">
    <property type="protein sequence ID" value="HDL90072.1"/>
    <property type="molecule type" value="Genomic_DNA"/>
</dbReference>
<keyword evidence="1" id="KW-0677">Repeat</keyword>
<evidence type="ECO:0000256" key="1">
    <source>
        <dbReference type="ARBA" id="ARBA00022737"/>
    </source>
</evidence>
<protein>
    <submittedName>
        <fullName evidence="4">Tetratricopeptide repeat protein</fullName>
    </submittedName>
</protein>
<dbReference type="Proteomes" id="UP000886355">
    <property type="component" value="Unassembled WGS sequence"/>
</dbReference>
<dbReference type="InterPro" id="IPR051685">
    <property type="entry name" value="Ycf3/AcsC/BcsC/TPR_MFPF"/>
</dbReference>
<comment type="caution">
    <text evidence="4">The sequence shown here is derived from an EMBL/GenBank/DDBJ whole genome shotgun (WGS) entry which is preliminary data.</text>
</comment>
<dbReference type="PANTHER" id="PTHR44943:SF8">
    <property type="entry name" value="TPR REPEAT-CONTAINING PROTEIN MJ0263"/>
    <property type="match status" value="1"/>
</dbReference>
<sequence length="251" mass="28419">MEPKSTDDGMTKFENVSFSVLVKDDKDLAALRRDYASMPAQERRKAADWEYHSQMASEIFNHSMALTGKEGLGKSFWPSGFVALAIDPLYAPAILTVGSIEYQLGRVEEAMKLFITLTTLPKDEEDLSIIIDKAGDFLIDQDDYENALALYSAAEKAYPHETVYPNGSGYCLVKLGRYEDSVKKHRRADELEPNNYEHLNDLGYSLLEAGKFDEAEEVLKRSISLAPPDYEFPCNNLSELEKKRKETKPER</sequence>
<dbReference type="PROSITE" id="PS50005">
    <property type="entry name" value="TPR"/>
    <property type="match status" value="1"/>
</dbReference>
<gene>
    <name evidence="4" type="ORF">ENG14_04130</name>
</gene>
<dbReference type="InterPro" id="IPR019734">
    <property type="entry name" value="TPR_rpt"/>
</dbReference>
<dbReference type="SUPFAM" id="SSF48452">
    <property type="entry name" value="TPR-like"/>
    <property type="match status" value="1"/>
</dbReference>
<dbReference type="SMART" id="SM00028">
    <property type="entry name" value="TPR"/>
    <property type="match status" value="4"/>
</dbReference>
<accession>A0A7C0WUN1</accession>